<dbReference type="FunFam" id="3.40.50.720:FF:000028">
    <property type="entry name" value="NAD(P) transhydrogenase subunit alpha"/>
    <property type="match status" value="1"/>
</dbReference>
<comment type="catalytic activity">
    <reaction evidence="14">
        <text>NAD(+) + NADPH + H(+)(in) = NADH + NADP(+) + H(+)(out)</text>
        <dbReference type="Rhea" id="RHEA:47992"/>
        <dbReference type="ChEBI" id="CHEBI:15378"/>
        <dbReference type="ChEBI" id="CHEBI:57540"/>
        <dbReference type="ChEBI" id="CHEBI:57783"/>
        <dbReference type="ChEBI" id="CHEBI:57945"/>
        <dbReference type="ChEBI" id="CHEBI:58349"/>
        <dbReference type="EC" id="7.1.1.1"/>
    </reaction>
</comment>
<dbReference type="GO" id="GO:0005886">
    <property type="term" value="C:plasma membrane"/>
    <property type="evidence" value="ECO:0007669"/>
    <property type="project" value="UniProtKB-SubCell"/>
</dbReference>
<keyword evidence="12" id="KW-0520">NAD</keyword>
<dbReference type="SMART" id="SM01002">
    <property type="entry name" value="AlaDh_PNT_C"/>
    <property type="match status" value="1"/>
</dbReference>
<evidence type="ECO:0000256" key="11">
    <source>
        <dbReference type="ARBA" id="ARBA00022989"/>
    </source>
</evidence>
<dbReference type="InterPro" id="IPR036291">
    <property type="entry name" value="NAD(P)-bd_dom_sf"/>
</dbReference>
<evidence type="ECO:0000256" key="1">
    <source>
        <dbReference type="ARBA" id="ARBA00003943"/>
    </source>
</evidence>
<feature type="domain" description="Alanine dehydrogenase/pyridine nucleotide transhydrogenase N-terminal" evidence="21">
    <location>
        <begin position="26"/>
        <end position="161"/>
    </location>
</feature>
<dbReference type="Pfam" id="PF01262">
    <property type="entry name" value="AlaDh_PNT_C"/>
    <property type="match status" value="1"/>
</dbReference>
<keyword evidence="7 19" id="KW-0812">Transmembrane</keyword>
<evidence type="ECO:0000256" key="19">
    <source>
        <dbReference type="SAM" id="Phobius"/>
    </source>
</evidence>
<dbReference type="PROSITE" id="PS00837">
    <property type="entry name" value="ALADH_PNT_2"/>
    <property type="match status" value="1"/>
</dbReference>
<dbReference type="CDD" id="cd05304">
    <property type="entry name" value="Rubrum_tdh"/>
    <property type="match status" value="1"/>
</dbReference>
<comment type="caution">
    <text evidence="22">The sequence shown here is derived from an EMBL/GenBank/DDBJ whole genome shotgun (WGS) entry which is preliminary data.</text>
</comment>
<evidence type="ECO:0000256" key="4">
    <source>
        <dbReference type="ARBA" id="ARBA00012943"/>
    </source>
</evidence>
<proteinExistence type="inferred from homology"/>
<evidence type="ECO:0000256" key="16">
    <source>
        <dbReference type="ARBA" id="ARBA00079788"/>
    </source>
</evidence>
<dbReference type="GO" id="GO:0050661">
    <property type="term" value="F:NADP binding"/>
    <property type="evidence" value="ECO:0007669"/>
    <property type="project" value="TreeGrafter"/>
</dbReference>
<evidence type="ECO:0000259" key="20">
    <source>
        <dbReference type="SMART" id="SM01002"/>
    </source>
</evidence>
<reference evidence="22 23" key="2">
    <citation type="submission" date="2018-03" db="EMBL/GenBank/DDBJ databases">
        <title>The ancient ancestry and fast evolution of plastids.</title>
        <authorList>
            <person name="Moore K.R."/>
            <person name="Magnabosco C."/>
            <person name="Momper L."/>
            <person name="Gold D.A."/>
            <person name="Bosak T."/>
            <person name="Fournier G.P."/>
        </authorList>
    </citation>
    <scope>NUCLEOTIDE SEQUENCE [LARGE SCALE GENOMIC DNA]</scope>
    <source>
        <strain evidence="22 23">CCAP 1448/3</strain>
    </source>
</reference>
<evidence type="ECO:0000256" key="10">
    <source>
        <dbReference type="ARBA" id="ARBA00022967"/>
    </source>
</evidence>
<evidence type="ECO:0000256" key="14">
    <source>
        <dbReference type="ARBA" id="ARBA00048202"/>
    </source>
</evidence>
<comment type="function">
    <text evidence="1">The transhydrogenation between NADH and NADP is coupled to respiration and ATP hydrolysis and functions as a proton pump across the membrane.</text>
</comment>
<accession>A0A2T1C3Q7</accession>
<evidence type="ECO:0000313" key="23">
    <source>
        <dbReference type="Proteomes" id="UP000238762"/>
    </source>
</evidence>
<keyword evidence="10" id="KW-1278">Translocase</keyword>
<dbReference type="SUPFAM" id="SSF52283">
    <property type="entry name" value="Formate/glycerate dehydrogenase catalytic domain-like"/>
    <property type="match status" value="1"/>
</dbReference>
<dbReference type="Proteomes" id="UP000238762">
    <property type="component" value="Unassembled WGS sequence"/>
</dbReference>
<dbReference type="GO" id="GO:0008750">
    <property type="term" value="F:proton-translocating NAD(P)+ transhydrogenase activity"/>
    <property type="evidence" value="ECO:0007669"/>
    <property type="project" value="UniProtKB-EC"/>
</dbReference>
<evidence type="ECO:0000256" key="18">
    <source>
        <dbReference type="SAM" id="MobiDB-lite"/>
    </source>
</evidence>
<dbReference type="InterPro" id="IPR007698">
    <property type="entry name" value="AlaDH/PNT_NAD(H)-bd"/>
</dbReference>
<keyword evidence="8" id="KW-0547">Nucleotide-binding</keyword>
<name>A0A2T1C3Q7_9CYAN</name>
<feature type="transmembrane region" description="Helical" evidence="19">
    <location>
        <begin position="437"/>
        <end position="455"/>
    </location>
</feature>
<evidence type="ECO:0000313" key="22">
    <source>
        <dbReference type="EMBL" id="PSB02808.1"/>
    </source>
</evidence>
<organism evidence="22 23">
    <name type="scientific">Merismopedia glauca CCAP 1448/3</name>
    <dbReference type="NCBI Taxonomy" id="1296344"/>
    <lineage>
        <taxon>Bacteria</taxon>
        <taxon>Bacillati</taxon>
        <taxon>Cyanobacteriota</taxon>
        <taxon>Cyanophyceae</taxon>
        <taxon>Synechococcales</taxon>
        <taxon>Merismopediaceae</taxon>
        <taxon>Merismopedia</taxon>
    </lineage>
</organism>
<evidence type="ECO:0000256" key="9">
    <source>
        <dbReference type="ARBA" id="ARBA00022857"/>
    </source>
</evidence>
<evidence type="ECO:0000256" key="3">
    <source>
        <dbReference type="ARBA" id="ARBA00005689"/>
    </source>
</evidence>
<keyword evidence="9" id="KW-0521">NADP</keyword>
<dbReference type="NCBIfam" id="TIGR00561">
    <property type="entry name" value="pntA"/>
    <property type="match status" value="1"/>
</dbReference>
<dbReference type="SMART" id="SM01003">
    <property type="entry name" value="AlaDh_PNT_N"/>
    <property type="match status" value="1"/>
</dbReference>
<evidence type="ECO:0000256" key="5">
    <source>
        <dbReference type="ARBA" id="ARBA00022475"/>
    </source>
</evidence>
<feature type="transmembrane region" description="Helical" evidence="19">
    <location>
        <begin position="516"/>
        <end position="538"/>
    </location>
</feature>
<evidence type="ECO:0000256" key="2">
    <source>
        <dbReference type="ARBA" id="ARBA00004429"/>
    </source>
</evidence>
<reference evidence="22 23" key="1">
    <citation type="submission" date="2018-02" db="EMBL/GenBank/DDBJ databases">
        <authorList>
            <person name="Cohen D.B."/>
            <person name="Kent A.D."/>
        </authorList>
    </citation>
    <scope>NUCLEOTIDE SEQUENCE [LARGE SCALE GENOMIC DNA]</scope>
    <source>
        <strain evidence="22 23">CCAP 1448/3</strain>
    </source>
</reference>
<dbReference type="GO" id="GO:0016491">
    <property type="term" value="F:oxidoreductase activity"/>
    <property type="evidence" value="ECO:0007669"/>
    <property type="project" value="InterPro"/>
</dbReference>
<sequence>MTIALEPQVKTEQPQIIDSQKPKKVGIPKEIYPGECRAAATPDTAKTLQKLGFDVLVETGAGAAANYLDSAYAEAGCQIVADANTLWATADLVLKVRPPEDSEIELIREGQTLISFIYPAQNTELLQKLSDRKATVLGMDAVPRISRAQKMDALSSMANLAGYRAIIEAANNFGRFFTGQITAAGKVPPAKVMVIGAGVAGLAAIGAAKGLGAIVRAFDTRPVVKEQVESMGAEFLELEFAEDGTGEGGYAKVMSEEFIKAEMALFAEQAKEVDIIVTTALIPGKPAPKLITEAMVSSMKQGSVIVDMASEQGGNCEVTKPGEIYRYKGVTIVGVTDLPSRMANQASQLYGTNLCHLLTDMGGAEKYVVDYNDEVVRGALILHNGDVTWPPPKVEPKPQVSTPAASKAPVATPAPAKSKEVHAASAKPTTESKGNPIGKLIVPALAALALVGVGIGAPESFLSHFTVFVLACFVGWQVIWNVSPALHTPLMSVTNAISGIIIIGGMLQIGGEGFSATTILGALAVFLGTINISGGFLVTQRMLKMFQR</sequence>
<dbReference type="AlphaFoldDB" id="A0A2T1C3Q7"/>
<dbReference type="InterPro" id="IPR008143">
    <property type="entry name" value="Ala_DH/PNT_CS2"/>
</dbReference>
<evidence type="ECO:0000256" key="17">
    <source>
        <dbReference type="ARBA" id="ARBA00083734"/>
    </source>
</evidence>
<dbReference type="PANTHER" id="PTHR10160">
    <property type="entry name" value="NAD(P) TRANSHYDROGENASE"/>
    <property type="match status" value="1"/>
</dbReference>
<keyword evidence="5" id="KW-1003">Cell membrane</keyword>
<keyword evidence="23" id="KW-1185">Reference proteome</keyword>
<keyword evidence="6" id="KW-0997">Cell inner membrane</keyword>
<evidence type="ECO:0000256" key="8">
    <source>
        <dbReference type="ARBA" id="ARBA00022741"/>
    </source>
</evidence>
<comment type="similarity">
    <text evidence="3">Belongs to the AlaDH/PNT family.</text>
</comment>
<evidence type="ECO:0000256" key="12">
    <source>
        <dbReference type="ARBA" id="ARBA00023027"/>
    </source>
</evidence>
<dbReference type="EMBL" id="PVWJ01000048">
    <property type="protein sequence ID" value="PSB02808.1"/>
    <property type="molecule type" value="Genomic_DNA"/>
</dbReference>
<evidence type="ECO:0000256" key="6">
    <source>
        <dbReference type="ARBA" id="ARBA00022519"/>
    </source>
</evidence>
<dbReference type="NCBIfam" id="NF006942">
    <property type="entry name" value="PRK09424.1"/>
    <property type="match status" value="1"/>
</dbReference>
<comment type="subcellular location">
    <subcellularLocation>
        <location evidence="2">Cell inner membrane</location>
        <topology evidence="2">Multi-pass membrane protein</topology>
    </subcellularLocation>
</comment>
<feature type="domain" description="Alanine dehydrogenase/pyridine nucleotide transhydrogenase NAD(H)-binding" evidence="20">
    <location>
        <begin position="170"/>
        <end position="334"/>
    </location>
</feature>
<feature type="transmembrane region" description="Helical" evidence="19">
    <location>
        <begin position="492"/>
        <end position="510"/>
    </location>
</feature>
<dbReference type="PANTHER" id="PTHR10160:SF19">
    <property type="entry name" value="PROTON-TRANSLOCATING NAD(P)(+) TRANSHYDROGENASE"/>
    <property type="match status" value="1"/>
</dbReference>
<dbReference type="InterPro" id="IPR026255">
    <property type="entry name" value="NADP_transhyd_a"/>
</dbReference>
<dbReference type="OrthoDB" id="9804592at2"/>
<dbReference type="PIRSF" id="PIRSF000203">
    <property type="entry name" value="NADP_transhydrogenase_alpha"/>
    <property type="match status" value="1"/>
</dbReference>
<evidence type="ECO:0000256" key="13">
    <source>
        <dbReference type="ARBA" id="ARBA00023136"/>
    </source>
</evidence>
<dbReference type="SUPFAM" id="SSF51735">
    <property type="entry name" value="NAD(P)-binding Rossmann-fold domains"/>
    <property type="match status" value="1"/>
</dbReference>
<dbReference type="Pfam" id="PF12769">
    <property type="entry name" value="PNTB_4TM"/>
    <property type="match status" value="1"/>
</dbReference>
<dbReference type="InterPro" id="IPR007886">
    <property type="entry name" value="AlaDH/PNT_N"/>
</dbReference>
<evidence type="ECO:0000256" key="7">
    <source>
        <dbReference type="ARBA" id="ARBA00022692"/>
    </source>
</evidence>
<dbReference type="EC" id="7.1.1.1" evidence="4"/>
<gene>
    <name evidence="22" type="primary">pntA</name>
    <name evidence="22" type="ORF">C7B64_11315</name>
</gene>
<protein>
    <recommendedName>
        <fullName evidence="15">NAD(P) transhydrogenase subunit alpha</fullName>
        <ecNumber evidence="4">7.1.1.1</ecNumber>
    </recommendedName>
    <alternativeName>
        <fullName evidence="17">Nicotinamide nucleotide transhydrogenase subunit alpha</fullName>
    </alternativeName>
    <alternativeName>
        <fullName evidence="16">Pyridine nucleotide transhydrogenase subunit alpha</fullName>
    </alternativeName>
</protein>
<evidence type="ECO:0000256" key="15">
    <source>
        <dbReference type="ARBA" id="ARBA00071831"/>
    </source>
</evidence>
<feature type="transmembrane region" description="Helical" evidence="19">
    <location>
        <begin position="461"/>
        <end position="480"/>
    </location>
</feature>
<keyword evidence="11 19" id="KW-1133">Transmembrane helix</keyword>
<dbReference type="Pfam" id="PF05222">
    <property type="entry name" value="AlaDh_PNT_N"/>
    <property type="match status" value="1"/>
</dbReference>
<dbReference type="Gene3D" id="3.40.50.720">
    <property type="entry name" value="NAD(P)-binding Rossmann-like Domain"/>
    <property type="match status" value="2"/>
</dbReference>
<evidence type="ECO:0000259" key="21">
    <source>
        <dbReference type="SMART" id="SM01003"/>
    </source>
</evidence>
<dbReference type="InterPro" id="IPR024605">
    <property type="entry name" value="NADP_transhyd_a_C"/>
</dbReference>
<keyword evidence="13 19" id="KW-0472">Membrane</keyword>
<feature type="region of interest" description="Disordered" evidence="18">
    <location>
        <begin position="391"/>
        <end position="431"/>
    </location>
</feature>
<dbReference type="GO" id="GO:0006740">
    <property type="term" value="P:NADPH regeneration"/>
    <property type="evidence" value="ECO:0007669"/>
    <property type="project" value="TreeGrafter"/>
</dbReference>